<comment type="subcellular location">
    <subcellularLocation>
        <location evidence="1">Endoplasmic reticulum membrane</location>
        <topology evidence="1">Multi-pass membrane protein</topology>
    </subcellularLocation>
</comment>
<comment type="caution">
    <text evidence="12">The sequence shown here is derived from an EMBL/GenBank/DDBJ whole genome shotgun (WGS) entry which is preliminary data.</text>
</comment>
<accession>A0A498HI39</accession>
<organism evidence="12 13">
    <name type="scientific">Malus domestica</name>
    <name type="common">Apple</name>
    <name type="synonym">Pyrus malus</name>
    <dbReference type="NCBI Taxonomy" id="3750"/>
    <lineage>
        <taxon>Eukaryota</taxon>
        <taxon>Viridiplantae</taxon>
        <taxon>Streptophyta</taxon>
        <taxon>Embryophyta</taxon>
        <taxon>Tracheophyta</taxon>
        <taxon>Spermatophyta</taxon>
        <taxon>Magnoliopsida</taxon>
        <taxon>eudicotyledons</taxon>
        <taxon>Gunneridae</taxon>
        <taxon>Pentapetalae</taxon>
        <taxon>rosids</taxon>
        <taxon>fabids</taxon>
        <taxon>Rosales</taxon>
        <taxon>Rosaceae</taxon>
        <taxon>Amygdaloideae</taxon>
        <taxon>Maleae</taxon>
        <taxon>Malus</taxon>
    </lineage>
</organism>
<keyword evidence="13" id="KW-1185">Reference proteome</keyword>
<dbReference type="Proteomes" id="UP000290289">
    <property type="component" value="Chromosome 17"/>
</dbReference>
<feature type="compositionally biased region" description="Low complexity" evidence="11">
    <location>
        <begin position="119"/>
        <end position="128"/>
    </location>
</feature>
<keyword evidence="9" id="KW-0325">Glycoprotein</keyword>
<evidence type="ECO:0000313" key="12">
    <source>
        <dbReference type="EMBL" id="RXH68573.1"/>
    </source>
</evidence>
<name>A0A498HI39_MALDO</name>
<evidence type="ECO:0000256" key="2">
    <source>
        <dbReference type="ARBA" id="ARBA00007984"/>
    </source>
</evidence>
<keyword evidence="5" id="KW-0053">Apoptosis</keyword>
<protein>
    <submittedName>
        <fullName evidence="12">Uncharacterized protein</fullName>
    </submittedName>
</protein>
<proteinExistence type="inferred from homology"/>
<dbReference type="PANTHER" id="PTHR13448">
    <property type="entry name" value="TRANSMEMBRANE PROTEIN 214"/>
    <property type="match status" value="1"/>
</dbReference>
<evidence type="ECO:0000256" key="4">
    <source>
        <dbReference type="ARBA" id="ARBA00022692"/>
    </source>
</evidence>
<dbReference type="PANTHER" id="PTHR13448:SF0">
    <property type="entry name" value="TRANSMEMBRANE PROTEIN 214"/>
    <property type="match status" value="1"/>
</dbReference>
<sequence>MDENSSALIEAILREQEEEEAQRYGKKLTQSGDPYAWQTVSYPKRNRKSSSKAIPADSNGGLHNGVGSSASDVFRPIELHSEERRRRVMEAQSAAVSGDAAPGGSKRNSDDDDGDNSDAEVAGAAVENGEVKKVKQKKPKKPKVTVAEAASKMDAGDLGAFLADITASYETQQDIQLMRLADYFGRAFAAVSPAQFPWLKTFKESSVAKLVDIPLSHISEDVYKISVEWIGQRSTESLGSFVLWSLDSILADLASHQGVAKGSKKAVQQAPLKSQYRLYVLKPIELLAVTLELQVAIFVVLAMVLRRRPEVLISLLPVMRGTPKYEGQDKFPITVWLVAQASQGDLVVGLYSWVHFLLPILSSKSSSNPLCRDLILQSVERILAFPKARPILLNGAVRKGEHIVPPSALDLLMRVSFPAPSARVKATERFEAVYPTLKEIALAGSPGSKTMRQVTQQILKNSVKAVNEGIPDLSKEASGLFIWCLTQNPECYRQWDVLYLDNLDASVVLLKKLSDEWKENSVKHASLDPLRETLKSFREKNDKALAGGDDVARHSLLKDADKYCKQILGRLSQGHGCMKSMVLVSVALAVGAAVMSQNIQLEDLKKIAAMINFPPTL</sequence>
<evidence type="ECO:0000256" key="10">
    <source>
        <dbReference type="ARBA" id="ARBA00024938"/>
    </source>
</evidence>
<evidence type="ECO:0000256" key="7">
    <source>
        <dbReference type="ARBA" id="ARBA00022989"/>
    </source>
</evidence>
<evidence type="ECO:0000256" key="8">
    <source>
        <dbReference type="ARBA" id="ARBA00023136"/>
    </source>
</evidence>
<feature type="compositionally biased region" description="Basic residues" evidence="11">
    <location>
        <begin position="134"/>
        <end position="143"/>
    </location>
</feature>
<evidence type="ECO:0000256" key="9">
    <source>
        <dbReference type="ARBA" id="ARBA00023180"/>
    </source>
</evidence>
<dbReference type="AlphaFoldDB" id="A0A498HI39"/>
<keyword evidence="4" id="KW-0812">Transmembrane</keyword>
<gene>
    <name evidence="12" type="ORF">DVH24_030906</name>
</gene>
<evidence type="ECO:0000256" key="6">
    <source>
        <dbReference type="ARBA" id="ARBA00022824"/>
    </source>
</evidence>
<evidence type="ECO:0000256" key="3">
    <source>
        <dbReference type="ARBA" id="ARBA00011720"/>
    </source>
</evidence>
<keyword evidence="7" id="KW-1133">Transmembrane helix</keyword>
<dbReference type="GO" id="GO:0005794">
    <property type="term" value="C:Golgi apparatus"/>
    <property type="evidence" value="ECO:0007669"/>
    <property type="project" value="TreeGrafter"/>
</dbReference>
<evidence type="ECO:0000256" key="1">
    <source>
        <dbReference type="ARBA" id="ARBA00004477"/>
    </source>
</evidence>
<feature type="compositionally biased region" description="Basic and acidic residues" evidence="11">
    <location>
        <begin position="75"/>
        <end position="89"/>
    </location>
</feature>
<evidence type="ECO:0000256" key="11">
    <source>
        <dbReference type="SAM" id="MobiDB-lite"/>
    </source>
</evidence>
<keyword evidence="6" id="KW-0256">Endoplasmic reticulum</keyword>
<reference evidence="12 13" key="1">
    <citation type="submission" date="2018-10" db="EMBL/GenBank/DDBJ databases">
        <title>A high-quality apple genome assembly.</title>
        <authorList>
            <person name="Hu J."/>
        </authorList>
    </citation>
    <scope>NUCLEOTIDE SEQUENCE [LARGE SCALE GENOMIC DNA]</scope>
    <source>
        <strain evidence="13">cv. HFTH1</strain>
        <tissue evidence="12">Young leaf</tissue>
    </source>
</reference>
<evidence type="ECO:0000256" key="5">
    <source>
        <dbReference type="ARBA" id="ARBA00022703"/>
    </source>
</evidence>
<keyword evidence="8" id="KW-0472">Membrane</keyword>
<comment type="function">
    <text evidence="10">Critical mediator, in cooperation with CASP4, of endoplasmic reticulum-stress induced apoptosis. Required or the activation of CASP4 following endoplasmic reticulum stress.</text>
</comment>
<dbReference type="EMBL" id="RDQH01000343">
    <property type="protein sequence ID" value="RXH68573.1"/>
    <property type="molecule type" value="Genomic_DNA"/>
</dbReference>
<comment type="similarity">
    <text evidence="2">Belongs to the TMEM214 family.</text>
</comment>
<feature type="region of interest" description="Disordered" evidence="11">
    <location>
        <begin position="19"/>
        <end position="145"/>
    </location>
</feature>
<dbReference type="GO" id="GO:0005789">
    <property type="term" value="C:endoplasmic reticulum membrane"/>
    <property type="evidence" value="ECO:0007669"/>
    <property type="project" value="UniProtKB-SubCell"/>
</dbReference>
<evidence type="ECO:0000313" key="13">
    <source>
        <dbReference type="Proteomes" id="UP000290289"/>
    </source>
</evidence>
<dbReference type="Pfam" id="PF10151">
    <property type="entry name" value="TMEM214"/>
    <property type="match status" value="1"/>
</dbReference>
<dbReference type="InterPro" id="IPR019308">
    <property type="entry name" value="TMEM214"/>
</dbReference>
<comment type="subunit">
    <text evidence="3">Constitutively interacts with CASP4; required for the localization of procaspase 4 to the ER.</text>
</comment>